<proteinExistence type="predicted"/>
<feature type="non-terminal residue" evidence="1">
    <location>
        <position position="91"/>
    </location>
</feature>
<dbReference type="AlphaFoldDB" id="T1BY01"/>
<organism evidence="1">
    <name type="scientific">mine drainage metagenome</name>
    <dbReference type="NCBI Taxonomy" id="410659"/>
    <lineage>
        <taxon>unclassified sequences</taxon>
        <taxon>metagenomes</taxon>
        <taxon>ecological metagenomes</taxon>
    </lineage>
</organism>
<gene>
    <name evidence="1" type="ORF">B1A_04307</name>
</gene>
<reference evidence="1" key="1">
    <citation type="submission" date="2013-08" db="EMBL/GenBank/DDBJ databases">
        <authorList>
            <person name="Mendez C."/>
            <person name="Richter M."/>
            <person name="Ferrer M."/>
            <person name="Sanchez J."/>
        </authorList>
    </citation>
    <scope>NUCLEOTIDE SEQUENCE</scope>
</reference>
<evidence type="ECO:0000313" key="1">
    <source>
        <dbReference type="EMBL" id="EQD74772.1"/>
    </source>
</evidence>
<name>T1BY01_9ZZZZ</name>
<dbReference type="EMBL" id="AUZX01003119">
    <property type="protein sequence ID" value="EQD74772.1"/>
    <property type="molecule type" value="Genomic_DNA"/>
</dbReference>
<protein>
    <submittedName>
        <fullName evidence="1">Transposase-like protein</fullName>
    </submittedName>
</protein>
<sequence length="91" mass="10420">MISVDMYAYNRYKKGMPKRTGAAYVVTTTRHHKGRTYHSHLLRRSYREGARVRNETLGNLSHLPDALIDIIRRSLKGETFVPVAEAFTVTA</sequence>
<accession>T1BY01</accession>
<reference evidence="1" key="2">
    <citation type="journal article" date="2014" name="ISME J.">
        <title>Microbial stratification in low pH oxic and suboxic macroscopic growths along an acid mine drainage.</title>
        <authorList>
            <person name="Mendez-Garcia C."/>
            <person name="Mesa V."/>
            <person name="Sprenger R.R."/>
            <person name="Richter M."/>
            <person name="Diez M.S."/>
            <person name="Solano J."/>
            <person name="Bargiela R."/>
            <person name="Golyshina O.V."/>
            <person name="Manteca A."/>
            <person name="Ramos J.L."/>
            <person name="Gallego J.R."/>
            <person name="Llorente I."/>
            <person name="Martins Dos Santos V.A."/>
            <person name="Jensen O.N."/>
            <person name="Pelaez A.I."/>
            <person name="Sanchez J."/>
            <person name="Ferrer M."/>
        </authorList>
    </citation>
    <scope>NUCLEOTIDE SEQUENCE</scope>
</reference>
<comment type="caution">
    <text evidence="1">The sequence shown here is derived from an EMBL/GenBank/DDBJ whole genome shotgun (WGS) entry which is preliminary data.</text>
</comment>